<protein>
    <recommendedName>
        <fullName evidence="5 10">Threonine synthase</fullName>
        <ecNumber evidence="4 10">4.2.3.1</ecNumber>
    </recommendedName>
</protein>
<comment type="caution">
    <text evidence="13">The sequence shown here is derived from an EMBL/GenBank/DDBJ whole genome shotgun (WGS) entry which is preliminary data.</text>
</comment>
<evidence type="ECO:0000256" key="3">
    <source>
        <dbReference type="ARBA" id="ARBA00005517"/>
    </source>
</evidence>
<dbReference type="NCBIfam" id="TIGR00260">
    <property type="entry name" value="thrC"/>
    <property type="match status" value="1"/>
</dbReference>
<evidence type="ECO:0000256" key="11">
    <source>
        <dbReference type="PIRSR" id="PIRSR604450-51"/>
    </source>
</evidence>
<dbReference type="Gene3D" id="3.40.50.1100">
    <property type="match status" value="2"/>
</dbReference>
<gene>
    <name evidence="13" type="primary">thrC</name>
    <name evidence="13" type="ORF">H8D96_13610</name>
</gene>
<keyword evidence="6" id="KW-0028">Amino-acid biosynthesis</keyword>
<dbReference type="GO" id="GO:0004795">
    <property type="term" value="F:threonine synthase activity"/>
    <property type="evidence" value="ECO:0007669"/>
    <property type="project" value="UniProtKB-UniRule"/>
</dbReference>
<dbReference type="GO" id="GO:0009088">
    <property type="term" value="P:threonine biosynthetic process"/>
    <property type="evidence" value="ECO:0007669"/>
    <property type="project" value="UniProtKB-UniRule"/>
</dbReference>
<feature type="modified residue" description="N6-(pyridoxal phosphate)lysine" evidence="11">
    <location>
        <position position="140"/>
    </location>
</feature>
<dbReference type="PROSITE" id="PS00165">
    <property type="entry name" value="DEHYDRATASE_SER_THR"/>
    <property type="match status" value="1"/>
</dbReference>
<dbReference type="Pfam" id="PF00291">
    <property type="entry name" value="PALP"/>
    <property type="match status" value="1"/>
</dbReference>
<proteinExistence type="inferred from homology"/>
<comment type="cofactor">
    <cofactor evidence="1 11">
        <name>pyridoxal 5'-phosphate</name>
        <dbReference type="ChEBI" id="CHEBI:597326"/>
    </cofactor>
</comment>
<evidence type="ECO:0000256" key="9">
    <source>
        <dbReference type="ARBA" id="ARBA00049144"/>
    </source>
</evidence>
<dbReference type="InterPro" id="IPR051166">
    <property type="entry name" value="Threonine_Synthase"/>
</dbReference>
<evidence type="ECO:0000313" key="14">
    <source>
        <dbReference type="Proteomes" id="UP000605201"/>
    </source>
</evidence>
<dbReference type="PANTHER" id="PTHR42690">
    <property type="entry name" value="THREONINE SYNTHASE FAMILY MEMBER"/>
    <property type="match status" value="1"/>
</dbReference>
<dbReference type="InterPro" id="IPR000634">
    <property type="entry name" value="Ser/Thr_deHydtase_PyrdxlP-BS"/>
</dbReference>
<organism evidence="13 14">
    <name type="scientific">Candidatus Desulfatibia vada</name>
    <dbReference type="NCBI Taxonomy" id="2841696"/>
    <lineage>
        <taxon>Bacteria</taxon>
        <taxon>Pseudomonadati</taxon>
        <taxon>Thermodesulfobacteriota</taxon>
        <taxon>Desulfobacteria</taxon>
        <taxon>Desulfobacterales</taxon>
        <taxon>Desulfobacterales incertae sedis</taxon>
        <taxon>Candidatus Desulfatibia</taxon>
    </lineage>
</organism>
<evidence type="ECO:0000256" key="6">
    <source>
        <dbReference type="ARBA" id="ARBA00022605"/>
    </source>
</evidence>
<evidence type="ECO:0000256" key="5">
    <source>
        <dbReference type="ARBA" id="ARBA00018679"/>
    </source>
</evidence>
<dbReference type="Proteomes" id="UP000605201">
    <property type="component" value="Unassembled WGS sequence"/>
</dbReference>
<accession>A0A8J6P5M6</accession>
<keyword evidence="8 11" id="KW-0663">Pyridoxal phosphate</keyword>
<evidence type="ECO:0000256" key="10">
    <source>
        <dbReference type="NCBIfam" id="TIGR00260"/>
    </source>
</evidence>
<comment type="pathway">
    <text evidence="2">Amino-acid biosynthesis; L-threonine biosynthesis; L-threonine from L-aspartate: step 5/5.</text>
</comment>
<evidence type="ECO:0000256" key="1">
    <source>
        <dbReference type="ARBA" id="ARBA00001933"/>
    </source>
</evidence>
<evidence type="ECO:0000256" key="4">
    <source>
        <dbReference type="ARBA" id="ARBA00013028"/>
    </source>
</evidence>
<dbReference type="GO" id="GO:0030170">
    <property type="term" value="F:pyridoxal phosphate binding"/>
    <property type="evidence" value="ECO:0007669"/>
    <property type="project" value="InterPro"/>
</dbReference>
<dbReference type="EC" id="4.2.3.1" evidence="4 10"/>
<dbReference type="SUPFAM" id="SSF53686">
    <property type="entry name" value="Tryptophan synthase beta subunit-like PLP-dependent enzymes"/>
    <property type="match status" value="1"/>
</dbReference>
<comment type="catalytic activity">
    <reaction evidence="9">
        <text>O-phospho-L-homoserine + H2O = L-threonine + phosphate</text>
        <dbReference type="Rhea" id="RHEA:10840"/>
        <dbReference type="ChEBI" id="CHEBI:15377"/>
        <dbReference type="ChEBI" id="CHEBI:43474"/>
        <dbReference type="ChEBI" id="CHEBI:57590"/>
        <dbReference type="ChEBI" id="CHEBI:57926"/>
        <dbReference type="EC" id="4.2.3.1"/>
    </reaction>
</comment>
<dbReference type="InterPro" id="IPR004450">
    <property type="entry name" value="Thr_synthase-like"/>
</dbReference>
<dbReference type="InterPro" id="IPR036052">
    <property type="entry name" value="TrpB-like_PALP_sf"/>
</dbReference>
<dbReference type="PANTHER" id="PTHR42690:SF1">
    <property type="entry name" value="THREONINE SYNTHASE-LIKE 2"/>
    <property type="match status" value="1"/>
</dbReference>
<evidence type="ECO:0000256" key="2">
    <source>
        <dbReference type="ARBA" id="ARBA00004979"/>
    </source>
</evidence>
<dbReference type="CDD" id="cd01563">
    <property type="entry name" value="Thr-synth_1"/>
    <property type="match status" value="1"/>
</dbReference>
<dbReference type="EMBL" id="JACNIG010000256">
    <property type="protein sequence ID" value="MBC8432942.1"/>
    <property type="molecule type" value="Genomic_DNA"/>
</dbReference>
<dbReference type="InterPro" id="IPR001926">
    <property type="entry name" value="TrpB-like_PALP"/>
</dbReference>
<dbReference type="AlphaFoldDB" id="A0A8J6P5M6"/>
<comment type="similarity">
    <text evidence="3">Belongs to the threonine synthase family.</text>
</comment>
<evidence type="ECO:0000256" key="7">
    <source>
        <dbReference type="ARBA" id="ARBA00022697"/>
    </source>
</evidence>
<evidence type="ECO:0000256" key="8">
    <source>
        <dbReference type="ARBA" id="ARBA00022898"/>
    </source>
</evidence>
<keyword evidence="7" id="KW-0791">Threonine biosynthesis</keyword>
<dbReference type="UniPathway" id="UPA00050">
    <property type="reaction ID" value="UER00065"/>
</dbReference>
<evidence type="ECO:0000313" key="13">
    <source>
        <dbReference type="EMBL" id="MBC8432942.1"/>
    </source>
</evidence>
<sequence length="503" mass="55994">MKPENFPEDIRPYIIPQHRGKLIYRCLGCKLEYGIKELLYTCPDCGQVLLINDLNFDRLKKIPGRMWQRIFDYRKMLTIPALKGIYLYHEFIGPVIPLDAVIYLGEGHTPVIEANAFLQKKAGVRFYFKNDGQNPSASFKDRGMASALSYLNFLIRQQHVSDVLAICASTGDTSAAAALYASFLQPRVKSAVLLPHKKVTPQQLSQPLGSGAAVFEIPGVFDDCMKVVEALSDSYNVALLNSKNAWRILGQESYSYEIAQAFEYDMQNLVVVVPIGNAGNITAVMSGFLKFYEAGIIQTLPKILGVQSEHANPVYRYYLEPDAKKRKFVPVTVKSSVAQAAMIGNPVSMPRVIHLTNIYNRISGVQKVFFAEVPEQAIMDWALLANRNGHIACTHGGESLAGLVAARAQGIIGESDIAVIDSTAHALKFSGFQEMYFEKSFPAEYNISPNPDYINAPVLIHPKDLERVPAPGKPLKEDEFKKFVKRVSEEIARELNLTKVEKA</sequence>
<reference evidence="13 14" key="1">
    <citation type="submission" date="2020-08" db="EMBL/GenBank/DDBJ databases">
        <title>Bridging the membrane lipid divide: bacteria of the FCB group superphylum have the potential to synthesize archaeal ether lipids.</title>
        <authorList>
            <person name="Villanueva L."/>
            <person name="Von Meijenfeldt F.A.B."/>
            <person name="Westbye A.B."/>
            <person name="Yadav S."/>
            <person name="Hopmans E.C."/>
            <person name="Dutilh B.E."/>
            <person name="Sinninghe Damste J.S."/>
        </authorList>
    </citation>
    <scope>NUCLEOTIDE SEQUENCE [LARGE SCALE GENOMIC DNA]</scope>
    <source>
        <strain evidence="13">NIOZ-UU17</strain>
    </source>
</reference>
<feature type="domain" description="Tryptophan synthase beta chain-like PALP" evidence="12">
    <location>
        <begin position="103"/>
        <end position="420"/>
    </location>
</feature>
<evidence type="ECO:0000259" key="12">
    <source>
        <dbReference type="Pfam" id="PF00291"/>
    </source>
</evidence>
<keyword evidence="13" id="KW-0456">Lyase</keyword>
<name>A0A8J6P5M6_9BACT</name>